<dbReference type="EMBL" id="KC292028">
    <property type="protein sequence ID" value="AGM11800.1"/>
    <property type="molecule type" value="Genomic_DNA"/>
</dbReference>
<gene>
    <name evidence="1" type="primary">26</name>
    <name evidence="1" type="ORF">HCTV2_26</name>
</gene>
<dbReference type="KEGG" id="vg:16193685"/>
<organism evidence="1 2">
    <name type="scientific">Haloarcula californiae tailed virus 2</name>
    <dbReference type="NCBI Taxonomy" id="1273747"/>
    <lineage>
        <taxon>Viruses</taxon>
        <taxon>Duplodnaviria</taxon>
        <taxon>Heunggongvirae</taxon>
        <taxon>Uroviricota</taxon>
        <taxon>Caudoviricetes</taxon>
        <taxon>Saparoviridae</taxon>
        <taxon>Samsavirus</taxon>
        <taxon>Samsavirus crystalli</taxon>
        <taxon>Samsavirus HCTV2</taxon>
    </lineage>
</organism>
<accession>R4TA35</accession>
<sequence length="88" mass="10195">MTGNRTHVTKEQYEGIVKEMAKDTQRSERERQVERAHGQDLPSLLSTLHRKHEGNASAVLREMNKRIEGSSVSRPTLYNWLEKYEVGD</sequence>
<dbReference type="RefSeq" id="YP_008058388.1">
    <property type="nucleotide sequence ID" value="NC_021319.1"/>
</dbReference>
<proteinExistence type="predicted"/>
<keyword evidence="2" id="KW-1185">Reference proteome</keyword>
<evidence type="ECO:0000313" key="2">
    <source>
        <dbReference type="Proteomes" id="UP000204143"/>
    </source>
</evidence>
<name>R4TA35_9CAUD</name>
<dbReference type="GeneID" id="16193685"/>
<reference evidence="1 2" key="1">
    <citation type="submission" date="2012-12" db="EMBL/GenBank/DDBJ databases">
        <authorList>
            <person name="Sencilo A."/>
            <person name="Jacobs-Sera D."/>
            <person name="Russell D.A."/>
            <person name="Ko C."/>
            <person name="Bowman C.A."/>
            <person name="Atanasova N."/>
            <person name="Osterlund E."/>
            <person name="Oksanen H.M."/>
            <person name="Bamford D.H."/>
            <person name="Hatfull G.F."/>
            <person name="Roine E."/>
            <person name="Hendrix R.W."/>
        </authorList>
    </citation>
    <scope>NUCLEOTIDE SEQUENCE [LARGE SCALE GENOMIC DNA]</scope>
</reference>
<evidence type="ECO:0000313" key="1">
    <source>
        <dbReference type="EMBL" id="AGM11800.1"/>
    </source>
</evidence>
<dbReference type="Proteomes" id="UP000204143">
    <property type="component" value="Segment"/>
</dbReference>
<protein>
    <submittedName>
        <fullName evidence="1">Uncharacterized protein</fullName>
    </submittedName>
</protein>